<keyword evidence="2" id="KW-1185">Reference proteome</keyword>
<evidence type="ECO:0000313" key="2">
    <source>
        <dbReference type="Proteomes" id="UP000282985"/>
    </source>
</evidence>
<organism evidence="1 2">
    <name type="scientific">Ancylomarina longa</name>
    <dbReference type="NCBI Taxonomy" id="2487017"/>
    <lineage>
        <taxon>Bacteria</taxon>
        <taxon>Pseudomonadati</taxon>
        <taxon>Bacteroidota</taxon>
        <taxon>Bacteroidia</taxon>
        <taxon>Marinilabiliales</taxon>
        <taxon>Marinifilaceae</taxon>
        <taxon>Ancylomarina</taxon>
    </lineage>
</organism>
<protein>
    <submittedName>
        <fullName evidence="1">Uncharacterized protein</fullName>
    </submittedName>
</protein>
<accession>A0A434AXF2</accession>
<reference evidence="1 2" key="1">
    <citation type="submission" date="2018-11" db="EMBL/GenBank/DDBJ databases">
        <title>Parancylomarina longa gen. nov., sp. nov., isolated from sediments of southern Okinawa.</title>
        <authorList>
            <person name="Fu T."/>
        </authorList>
    </citation>
    <scope>NUCLEOTIDE SEQUENCE [LARGE SCALE GENOMIC DNA]</scope>
    <source>
        <strain evidence="1 2">T3-2 S1-C</strain>
    </source>
</reference>
<dbReference type="AlphaFoldDB" id="A0A434AXF2"/>
<dbReference type="EMBL" id="RJJX01000004">
    <property type="protein sequence ID" value="RUT79211.1"/>
    <property type="molecule type" value="Genomic_DNA"/>
</dbReference>
<evidence type="ECO:0000313" key="1">
    <source>
        <dbReference type="EMBL" id="RUT79211.1"/>
    </source>
</evidence>
<proteinExistence type="predicted"/>
<sequence length="73" mass="8393">MVVYLLGFKLIDARHLFLGNNKYKKIVSLNNKKERFLLTVLKHVIENKMILLINSLNRKSPLPLQSGDNSAND</sequence>
<gene>
    <name evidence="1" type="ORF">DLK05_05185</name>
</gene>
<comment type="caution">
    <text evidence="1">The sequence shown here is derived from an EMBL/GenBank/DDBJ whole genome shotgun (WGS) entry which is preliminary data.</text>
</comment>
<dbReference type="Proteomes" id="UP000282985">
    <property type="component" value="Unassembled WGS sequence"/>
</dbReference>
<name>A0A434AXF2_9BACT</name>